<organism evidence="1 2">
    <name type="scientific">Haemaphysalis longicornis</name>
    <name type="common">Bush tick</name>
    <dbReference type="NCBI Taxonomy" id="44386"/>
    <lineage>
        <taxon>Eukaryota</taxon>
        <taxon>Metazoa</taxon>
        <taxon>Ecdysozoa</taxon>
        <taxon>Arthropoda</taxon>
        <taxon>Chelicerata</taxon>
        <taxon>Arachnida</taxon>
        <taxon>Acari</taxon>
        <taxon>Parasitiformes</taxon>
        <taxon>Ixodida</taxon>
        <taxon>Ixodoidea</taxon>
        <taxon>Ixodidae</taxon>
        <taxon>Haemaphysalinae</taxon>
        <taxon>Haemaphysalis</taxon>
    </lineage>
</organism>
<keyword evidence="2" id="KW-1185">Reference proteome</keyword>
<evidence type="ECO:0000313" key="2">
    <source>
        <dbReference type="Proteomes" id="UP000821853"/>
    </source>
</evidence>
<dbReference type="EMBL" id="JABSTR010000008">
    <property type="protein sequence ID" value="KAH9377092.1"/>
    <property type="molecule type" value="Genomic_DNA"/>
</dbReference>
<dbReference type="VEuPathDB" id="VectorBase:HLOH_061598"/>
<protein>
    <submittedName>
        <fullName evidence="1">Uncharacterized protein</fullName>
    </submittedName>
</protein>
<evidence type="ECO:0000313" key="1">
    <source>
        <dbReference type="EMBL" id="KAH9377092.1"/>
    </source>
</evidence>
<accession>A0A9J6GS60</accession>
<gene>
    <name evidence="1" type="ORF">HPB48_001774</name>
</gene>
<proteinExistence type="predicted"/>
<dbReference type="Proteomes" id="UP000821853">
    <property type="component" value="Unassembled WGS sequence"/>
</dbReference>
<reference evidence="1 2" key="1">
    <citation type="journal article" date="2020" name="Cell">
        <title>Large-Scale Comparative Analyses of Tick Genomes Elucidate Their Genetic Diversity and Vector Capacities.</title>
        <authorList>
            <consortium name="Tick Genome and Microbiome Consortium (TIGMIC)"/>
            <person name="Jia N."/>
            <person name="Wang J."/>
            <person name="Shi W."/>
            <person name="Du L."/>
            <person name="Sun Y."/>
            <person name="Zhan W."/>
            <person name="Jiang J.F."/>
            <person name="Wang Q."/>
            <person name="Zhang B."/>
            <person name="Ji P."/>
            <person name="Bell-Sakyi L."/>
            <person name="Cui X.M."/>
            <person name="Yuan T.T."/>
            <person name="Jiang B.G."/>
            <person name="Yang W.F."/>
            <person name="Lam T.T."/>
            <person name="Chang Q.C."/>
            <person name="Ding S.J."/>
            <person name="Wang X.J."/>
            <person name="Zhu J.G."/>
            <person name="Ruan X.D."/>
            <person name="Zhao L."/>
            <person name="Wei J.T."/>
            <person name="Ye R.Z."/>
            <person name="Que T.C."/>
            <person name="Du C.H."/>
            <person name="Zhou Y.H."/>
            <person name="Cheng J.X."/>
            <person name="Dai P.F."/>
            <person name="Guo W.B."/>
            <person name="Han X.H."/>
            <person name="Huang E.J."/>
            <person name="Li L.F."/>
            <person name="Wei W."/>
            <person name="Gao Y.C."/>
            <person name="Liu J.Z."/>
            <person name="Shao H.Z."/>
            <person name="Wang X."/>
            <person name="Wang C.C."/>
            <person name="Yang T.C."/>
            <person name="Huo Q.B."/>
            <person name="Li W."/>
            <person name="Chen H.Y."/>
            <person name="Chen S.E."/>
            <person name="Zhou L.G."/>
            <person name="Ni X.B."/>
            <person name="Tian J.H."/>
            <person name="Sheng Y."/>
            <person name="Liu T."/>
            <person name="Pan Y.S."/>
            <person name="Xia L.Y."/>
            <person name="Li J."/>
            <person name="Zhao F."/>
            <person name="Cao W.C."/>
        </authorList>
    </citation>
    <scope>NUCLEOTIDE SEQUENCE [LARGE SCALE GENOMIC DNA]</scope>
    <source>
        <strain evidence="1">HaeL-2018</strain>
    </source>
</reference>
<comment type="caution">
    <text evidence="1">The sequence shown here is derived from an EMBL/GenBank/DDBJ whole genome shotgun (WGS) entry which is preliminary data.</text>
</comment>
<sequence>MLEYARSHTDEPEVTFELFDIERGDPQTIVDKYGQFDRLYSFLTFQYVWDLQGRTKTSIDF</sequence>
<dbReference type="OrthoDB" id="6490128at2759"/>
<dbReference type="AlphaFoldDB" id="A0A9J6GS60"/>
<name>A0A9J6GS60_HAELO</name>